<keyword evidence="5" id="KW-1185">Reference proteome</keyword>
<feature type="chain" id="PRO_5046157218" description="PDZ domain-containing protein" evidence="2">
    <location>
        <begin position="25"/>
        <end position="270"/>
    </location>
</feature>
<feature type="region of interest" description="Disordered" evidence="1">
    <location>
        <begin position="21"/>
        <end position="44"/>
    </location>
</feature>
<dbReference type="SMART" id="SM00228">
    <property type="entry name" value="PDZ"/>
    <property type="match status" value="1"/>
</dbReference>
<feature type="signal peptide" evidence="2">
    <location>
        <begin position="1"/>
        <end position="24"/>
    </location>
</feature>
<feature type="compositionally biased region" description="Polar residues" evidence="1">
    <location>
        <begin position="21"/>
        <end position="31"/>
    </location>
</feature>
<keyword evidence="2" id="KW-0732">Signal</keyword>
<protein>
    <recommendedName>
        <fullName evidence="3">PDZ domain-containing protein</fullName>
    </recommendedName>
</protein>
<dbReference type="RefSeq" id="WP_310089771.1">
    <property type="nucleotide sequence ID" value="NZ_JAVDTT010000001.1"/>
</dbReference>
<dbReference type="Gene3D" id="2.30.42.10">
    <property type="match status" value="1"/>
</dbReference>
<evidence type="ECO:0000313" key="5">
    <source>
        <dbReference type="Proteomes" id="UP001254759"/>
    </source>
</evidence>
<reference evidence="4 5" key="1">
    <citation type="submission" date="2023-07" db="EMBL/GenBank/DDBJ databases">
        <title>Sorghum-associated microbial communities from plants grown in Nebraska, USA.</title>
        <authorList>
            <person name="Schachtman D."/>
        </authorList>
    </citation>
    <scope>NUCLEOTIDE SEQUENCE [LARGE SCALE GENOMIC DNA]</scope>
    <source>
        <strain evidence="4 5">BE107</strain>
    </source>
</reference>
<dbReference type="PROSITE" id="PS50106">
    <property type="entry name" value="PDZ"/>
    <property type="match status" value="1"/>
</dbReference>
<proteinExistence type="predicted"/>
<dbReference type="Proteomes" id="UP001254759">
    <property type="component" value="Unassembled WGS sequence"/>
</dbReference>
<accession>A0ABU1RMG5</accession>
<dbReference type="EMBL" id="JAVDTT010000001">
    <property type="protein sequence ID" value="MDR6839966.1"/>
    <property type="molecule type" value="Genomic_DNA"/>
</dbReference>
<evidence type="ECO:0000259" key="3">
    <source>
        <dbReference type="PROSITE" id="PS50106"/>
    </source>
</evidence>
<feature type="domain" description="PDZ" evidence="3">
    <location>
        <begin position="32"/>
        <end position="95"/>
    </location>
</feature>
<evidence type="ECO:0000256" key="2">
    <source>
        <dbReference type="SAM" id="SignalP"/>
    </source>
</evidence>
<comment type="caution">
    <text evidence="4">The sequence shown here is derived from an EMBL/GenBank/DDBJ whole genome shotgun (WGS) entry which is preliminary data.</text>
</comment>
<evidence type="ECO:0000256" key="1">
    <source>
        <dbReference type="SAM" id="MobiDB-lite"/>
    </source>
</evidence>
<dbReference type="InterPro" id="IPR041489">
    <property type="entry name" value="PDZ_6"/>
</dbReference>
<dbReference type="InterPro" id="IPR036034">
    <property type="entry name" value="PDZ_sf"/>
</dbReference>
<sequence>MSLRTLLVSALLGAGLLNPASASAHQSNDTGAASAPRPEGSRDEVRYGLGAVVDVRRPNPNGLTILAITPGGAADRLGLRSGDQLRAVNGRRLDGAPRPSSALASALQEGKGALRVEAMRNGKPLVLAGHADIADPARQEKASSCGYLSSSAGVVPQTKGIFRAEITQIDGRSTPREPMYRHRVKTGKHVLVVREFIDPNRLNSSQVFQISKMKKFALARAYKSIVVDVEPGISYRIGARLLKDKLDAQSIRDNAYWEPVVWAKVPETCP</sequence>
<evidence type="ECO:0000313" key="4">
    <source>
        <dbReference type="EMBL" id="MDR6839966.1"/>
    </source>
</evidence>
<name>A0ABU1RMG5_9GAMM</name>
<dbReference type="InterPro" id="IPR001478">
    <property type="entry name" value="PDZ"/>
</dbReference>
<gene>
    <name evidence="4" type="ORF">J2W94_000230</name>
</gene>
<organism evidence="4 5">
    <name type="scientific">Pseudoxanthomonas sacheonensis</name>
    <dbReference type="NCBI Taxonomy" id="443615"/>
    <lineage>
        <taxon>Bacteria</taxon>
        <taxon>Pseudomonadati</taxon>
        <taxon>Pseudomonadota</taxon>
        <taxon>Gammaproteobacteria</taxon>
        <taxon>Lysobacterales</taxon>
        <taxon>Lysobacteraceae</taxon>
        <taxon>Pseudoxanthomonas</taxon>
    </lineage>
</organism>
<dbReference type="Pfam" id="PF17820">
    <property type="entry name" value="PDZ_6"/>
    <property type="match status" value="1"/>
</dbReference>
<dbReference type="SUPFAM" id="SSF50156">
    <property type="entry name" value="PDZ domain-like"/>
    <property type="match status" value="1"/>
</dbReference>